<dbReference type="Gene3D" id="3.40.190.290">
    <property type="match status" value="1"/>
</dbReference>
<accession>A0A1T5LYA6</accession>
<dbReference type="InterPro" id="IPR036390">
    <property type="entry name" value="WH_DNA-bd_sf"/>
</dbReference>
<protein>
    <submittedName>
        <fullName evidence="6">DNA-binding transcriptional regulator, LysR family</fullName>
    </submittedName>
</protein>
<dbReference type="InterPro" id="IPR036388">
    <property type="entry name" value="WH-like_DNA-bd_sf"/>
</dbReference>
<dbReference type="GO" id="GO:0043565">
    <property type="term" value="F:sequence-specific DNA binding"/>
    <property type="evidence" value="ECO:0007669"/>
    <property type="project" value="TreeGrafter"/>
</dbReference>
<keyword evidence="2" id="KW-0805">Transcription regulation</keyword>
<evidence type="ECO:0000256" key="3">
    <source>
        <dbReference type="ARBA" id="ARBA00023125"/>
    </source>
</evidence>
<feature type="domain" description="HTH lysR-type" evidence="5">
    <location>
        <begin position="3"/>
        <end position="60"/>
    </location>
</feature>
<dbReference type="Proteomes" id="UP000190341">
    <property type="component" value="Unassembled WGS sequence"/>
</dbReference>
<dbReference type="RefSeq" id="WP_079725952.1">
    <property type="nucleotide sequence ID" value="NZ_BMCL01000001.1"/>
</dbReference>
<proteinExistence type="inferred from homology"/>
<evidence type="ECO:0000259" key="5">
    <source>
        <dbReference type="PROSITE" id="PS50931"/>
    </source>
</evidence>
<reference evidence="6 7" key="1">
    <citation type="submission" date="2017-02" db="EMBL/GenBank/DDBJ databases">
        <authorList>
            <person name="Peterson S.W."/>
        </authorList>
    </citation>
    <scope>NUCLEOTIDE SEQUENCE [LARGE SCALE GENOMIC DNA]</scope>
    <source>
        <strain evidence="6 7">P15</strain>
    </source>
</reference>
<keyword evidence="4" id="KW-0804">Transcription</keyword>
<name>A0A1T5LYA6_9GAMM</name>
<gene>
    <name evidence="6" type="ORF">SAMN06296058_3423</name>
</gene>
<evidence type="ECO:0000256" key="2">
    <source>
        <dbReference type="ARBA" id="ARBA00023015"/>
    </source>
</evidence>
<evidence type="ECO:0000256" key="1">
    <source>
        <dbReference type="ARBA" id="ARBA00009437"/>
    </source>
</evidence>
<dbReference type="GO" id="GO:0003700">
    <property type="term" value="F:DNA-binding transcription factor activity"/>
    <property type="evidence" value="ECO:0007669"/>
    <property type="project" value="InterPro"/>
</dbReference>
<dbReference type="FunFam" id="1.10.10.10:FF:000001">
    <property type="entry name" value="LysR family transcriptional regulator"/>
    <property type="match status" value="1"/>
</dbReference>
<evidence type="ECO:0000313" key="6">
    <source>
        <dbReference type="EMBL" id="SKC80980.1"/>
    </source>
</evidence>
<dbReference type="Pfam" id="PF03466">
    <property type="entry name" value="LysR_substrate"/>
    <property type="match status" value="1"/>
</dbReference>
<dbReference type="EMBL" id="FUZV01000002">
    <property type="protein sequence ID" value="SKC80980.1"/>
    <property type="molecule type" value="Genomic_DNA"/>
</dbReference>
<dbReference type="Gene3D" id="1.10.10.10">
    <property type="entry name" value="Winged helix-like DNA-binding domain superfamily/Winged helix DNA-binding domain"/>
    <property type="match status" value="1"/>
</dbReference>
<dbReference type="GO" id="GO:0006351">
    <property type="term" value="P:DNA-templated transcription"/>
    <property type="evidence" value="ECO:0007669"/>
    <property type="project" value="TreeGrafter"/>
</dbReference>
<sequence length="335" mass="37261">MQHDLNDLYYFAMVVDHGGFAAAERALGIPKSRLSRRISQLETDLGVRLLQRSTRRFAVTDVGMSVHRHAQTMLAEAQAAREVVDRLSAEPRGVVRVSVPVAVAQMQLPKILPKFLDKYPKVRLQLHVNNRRVDIINEGYDVALRVRAKLDDDGSLVMRSFGQIQELLVASPKYLNRAGRPQTPEDLTSHVTLSISEDEARQRWELHGPNGEVRRVELQPRLAGFDFPLLQAMAKDGYGITLLPETVCAEAVRKGELEVVLPEWSLPQGICHAVFASRRGLLPAVRVFIDFLAEHLPQQIESSRLDCGGKCTEAANKALELALDNANAAKVKKAS</sequence>
<evidence type="ECO:0000256" key="4">
    <source>
        <dbReference type="ARBA" id="ARBA00023163"/>
    </source>
</evidence>
<dbReference type="PROSITE" id="PS50931">
    <property type="entry name" value="HTH_LYSR"/>
    <property type="match status" value="1"/>
</dbReference>
<dbReference type="Pfam" id="PF00126">
    <property type="entry name" value="HTH_1"/>
    <property type="match status" value="1"/>
</dbReference>
<dbReference type="PANTHER" id="PTHR30537">
    <property type="entry name" value="HTH-TYPE TRANSCRIPTIONAL REGULATOR"/>
    <property type="match status" value="1"/>
</dbReference>
<dbReference type="AlphaFoldDB" id="A0A1T5LYA6"/>
<dbReference type="STRING" id="428993.SAMN06296058_3423"/>
<dbReference type="SUPFAM" id="SSF53850">
    <property type="entry name" value="Periplasmic binding protein-like II"/>
    <property type="match status" value="1"/>
</dbReference>
<dbReference type="PANTHER" id="PTHR30537:SF31">
    <property type="entry name" value="TRANSCRIPTIONAL REGULATOR, LYSR FAMILY"/>
    <property type="match status" value="1"/>
</dbReference>
<dbReference type="SUPFAM" id="SSF46785">
    <property type="entry name" value="Winged helix' DNA-binding domain"/>
    <property type="match status" value="1"/>
</dbReference>
<keyword evidence="3 6" id="KW-0238">DNA-binding</keyword>
<dbReference type="CDD" id="cd08473">
    <property type="entry name" value="PBP2_CrgA_like_4"/>
    <property type="match status" value="1"/>
</dbReference>
<evidence type="ECO:0000313" key="7">
    <source>
        <dbReference type="Proteomes" id="UP000190341"/>
    </source>
</evidence>
<organism evidence="6 7">
    <name type="scientific">Pseudoxanthomonas indica</name>
    <dbReference type="NCBI Taxonomy" id="428993"/>
    <lineage>
        <taxon>Bacteria</taxon>
        <taxon>Pseudomonadati</taxon>
        <taxon>Pseudomonadota</taxon>
        <taxon>Gammaproteobacteria</taxon>
        <taxon>Lysobacterales</taxon>
        <taxon>Lysobacteraceae</taxon>
        <taxon>Pseudoxanthomonas</taxon>
    </lineage>
</organism>
<dbReference type="InterPro" id="IPR005119">
    <property type="entry name" value="LysR_subst-bd"/>
</dbReference>
<dbReference type="InterPro" id="IPR000847">
    <property type="entry name" value="LysR_HTH_N"/>
</dbReference>
<comment type="similarity">
    <text evidence="1">Belongs to the LysR transcriptional regulatory family.</text>
</comment>
<keyword evidence="7" id="KW-1185">Reference proteome</keyword>
<dbReference type="InterPro" id="IPR058163">
    <property type="entry name" value="LysR-type_TF_proteobact-type"/>
</dbReference>